<evidence type="ECO:0000256" key="4">
    <source>
        <dbReference type="ARBA" id="ARBA00023014"/>
    </source>
</evidence>
<dbReference type="InterPro" id="IPR029063">
    <property type="entry name" value="SAM-dependent_MTases_sf"/>
</dbReference>
<keyword evidence="6" id="KW-1185">Reference proteome</keyword>
<keyword evidence="4" id="KW-0411">Iron-sulfur</keyword>
<keyword evidence="3" id="KW-0408">Iron</keyword>
<reference evidence="5 6" key="1">
    <citation type="submission" date="2021-03" db="EMBL/GenBank/DDBJ databases">
        <title>Sequencing the genomes of 1000 actinobacteria strains.</title>
        <authorList>
            <person name="Klenk H.-P."/>
        </authorList>
    </citation>
    <scope>NUCLEOTIDE SEQUENCE [LARGE SCALE GENOMIC DNA]</scope>
    <source>
        <strain evidence="5 6">DSM 18824</strain>
    </source>
</reference>
<dbReference type="Gene3D" id="3.40.50.150">
    <property type="entry name" value="Vaccinia Virus protein VP39"/>
    <property type="match status" value="1"/>
</dbReference>
<keyword evidence="1" id="KW-0479">Metal-binding</keyword>
<name>A0ABS4UMM9_9ACTN</name>
<dbReference type="SUPFAM" id="SSF53335">
    <property type="entry name" value="S-adenosyl-L-methionine-dependent methyltransferases"/>
    <property type="match status" value="1"/>
</dbReference>
<dbReference type="PANTHER" id="PTHR13184:SF5">
    <property type="entry name" value="METHYLTRANSFERASE-LIKE PROTEIN 17, MITOCHONDRIAL"/>
    <property type="match status" value="1"/>
</dbReference>
<dbReference type="InterPro" id="IPR052571">
    <property type="entry name" value="Mt_RNA_Methyltransferase"/>
</dbReference>
<dbReference type="RefSeq" id="WP_209695526.1">
    <property type="nucleotide sequence ID" value="NZ_BAAAVU010000014.1"/>
</dbReference>
<evidence type="ECO:0000256" key="2">
    <source>
        <dbReference type="ARBA" id="ARBA00022946"/>
    </source>
</evidence>
<protein>
    <submittedName>
        <fullName evidence="5">Ribosomal protein RSM22 (Predicted rRNA methylase)</fullName>
    </submittedName>
</protein>
<gene>
    <name evidence="5" type="ORF">JOF29_003924</name>
</gene>
<dbReference type="EMBL" id="JAGINT010000001">
    <property type="protein sequence ID" value="MBP2352841.1"/>
    <property type="molecule type" value="Genomic_DNA"/>
</dbReference>
<accession>A0ABS4UMM9</accession>
<comment type="caution">
    <text evidence="5">The sequence shown here is derived from an EMBL/GenBank/DDBJ whole genome shotgun (WGS) entry which is preliminary data.</text>
</comment>
<proteinExistence type="predicted"/>
<dbReference type="Pfam" id="PF09243">
    <property type="entry name" value="Rsm22"/>
    <property type="match status" value="1"/>
</dbReference>
<dbReference type="GO" id="GO:0032259">
    <property type="term" value="P:methylation"/>
    <property type="evidence" value="ECO:0007669"/>
    <property type="project" value="UniProtKB-KW"/>
</dbReference>
<dbReference type="InterPro" id="IPR015324">
    <property type="entry name" value="Ribosomal_Rsm22-like"/>
</dbReference>
<evidence type="ECO:0000256" key="1">
    <source>
        <dbReference type="ARBA" id="ARBA00022723"/>
    </source>
</evidence>
<dbReference type="GO" id="GO:0005840">
    <property type="term" value="C:ribosome"/>
    <property type="evidence" value="ECO:0007669"/>
    <property type="project" value="UniProtKB-KW"/>
</dbReference>
<evidence type="ECO:0000313" key="5">
    <source>
        <dbReference type="EMBL" id="MBP2352841.1"/>
    </source>
</evidence>
<dbReference type="GO" id="GO:0008168">
    <property type="term" value="F:methyltransferase activity"/>
    <property type="evidence" value="ECO:0007669"/>
    <property type="project" value="UniProtKB-KW"/>
</dbReference>
<evidence type="ECO:0000313" key="6">
    <source>
        <dbReference type="Proteomes" id="UP000755585"/>
    </source>
</evidence>
<sequence length="314" mass="34409">MSSVDTQLHAALARALRGVPHHELRHRADALSHRYRAEQVGDATPGMSDALDALAYAVVRMPATFRALRAALAAVERHVDGPLTTHVDLGGGTGAAAWASAALRPDLAIEIVERQPAAVRLGQKLAAGNFSPHWRWTTADVRTWTTGRPVDLITIGYVLNELTTDARRELLYNATRHATTIVVVEPGTPHGHARTLEARALLIEHGFRIAAPCPHQRDCPADWCHFATRLPRTELHRLLKDGTRNFEDEKFTYVVATRHPVRPAAARVIARPASPKHRVVLDLCTSAGTAEQLVVPKSSPAYRAARSTSWGDVW</sequence>
<keyword evidence="2" id="KW-0809">Transit peptide</keyword>
<dbReference type="Proteomes" id="UP000755585">
    <property type="component" value="Unassembled WGS sequence"/>
</dbReference>
<keyword evidence="5" id="KW-0687">Ribonucleoprotein</keyword>
<organism evidence="5 6">
    <name type="scientific">Kribbella aluminosa</name>
    <dbReference type="NCBI Taxonomy" id="416017"/>
    <lineage>
        <taxon>Bacteria</taxon>
        <taxon>Bacillati</taxon>
        <taxon>Actinomycetota</taxon>
        <taxon>Actinomycetes</taxon>
        <taxon>Propionibacteriales</taxon>
        <taxon>Kribbellaceae</taxon>
        <taxon>Kribbella</taxon>
    </lineage>
</organism>
<keyword evidence="5" id="KW-0808">Transferase</keyword>
<keyword evidence="5" id="KW-0489">Methyltransferase</keyword>
<keyword evidence="5" id="KW-0689">Ribosomal protein</keyword>
<dbReference type="PANTHER" id="PTHR13184">
    <property type="entry name" value="37S RIBOSOMAL PROTEIN S22"/>
    <property type="match status" value="1"/>
</dbReference>
<evidence type="ECO:0000256" key="3">
    <source>
        <dbReference type="ARBA" id="ARBA00023004"/>
    </source>
</evidence>